<evidence type="ECO:0000313" key="2">
    <source>
        <dbReference type="EMBL" id="ENN82649.1"/>
    </source>
</evidence>
<protein>
    <submittedName>
        <fullName evidence="2">Uncharacterized protein</fullName>
    </submittedName>
</protein>
<dbReference type="EMBL" id="KB738350">
    <property type="protein sequence ID" value="ENN82649.1"/>
    <property type="molecule type" value="Genomic_DNA"/>
</dbReference>
<reference evidence="2" key="1">
    <citation type="journal article" date="2013" name="Genome Biol.">
        <title>Draft genome of the mountain pine beetle, Dendroctonus ponderosae Hopkins, a major forest pest.</title>
        <authorList>
            <person name="Keeling C.I."/>
            <person name="Yuen M.M."/>
            <person name="Liao N.Y."/>
            <person name="Docking T.R."/>
            <person name="Chan S.K."/>
            <person name="Taylor G.A."/>
            <person name="Palmquist D.L."/>
            <person name="Jackman S.D."/>
            <person name="Nguyen A."/>
            <person name="Li M."/>
            <person name="Henderson H."/>
            <person name="Janes J.K."/>
            <person name="Zhao Y."/>
            <person name="Pandoh P."/>
            <person name="Moore R."/>
            <person name="Sperling F.A."/>
            <person name="Huber D.P."/>
            <person name="Birol I."/>
            <person name="Jones S.J."/>
            <person name="Bohlmann J."/>
        </authorList>
    </citation>
    <scope>NUCLEOTIDE SEQUENCE</scope>
</reference>
<dbReference type="EMBL" id="KB740949">
    <property type="protein sequence ID" value="ENN77216.1"/>
    <property type="molecule type" value="Genomic_DNA"/>
</dbReference>
<dbReference type="AlphaFoldDB" id="N6TQ86"/>
<gene>
    <name evidence="2" type="ORF">YQE_00980</name>
    <name evidence="1" type="ORF">YQE_06353</name>
</gene>
<feature type="non-terminal residue" evidence="2">
    <location>
        <position position="1"/>
    </location>
</feature>
<proteinExistence type="predicted"/>
<evidence type="ECO:0000313" key="1">
    <source>
        <dbReference type="EMBL" id="ENN77216.1"/>
    </source>
</evidence>
<name>N6TQ86_DENPD</name>
<organism evidence="2">
    <name type="scientific">Dendroctonus ponderosae</name>
    <name type="common">Mountain pine beetle</name>
    <dbReference type="NCBI Taxonomy" id="77166"/>
    <lineage>
        <taxon>Eukaryota</taxon>
        <taxon>Metazoa</taxon>
        <taxon>Ecdysozoa</taxon>
        <taxon>Arthropoda</taxon>
        <taxon>Hexapoda</taxon>
        <taxon>Insecta</taxon>
        <taxon>Pterygota</taxon>
        <taxon>Neoptera</taxon>
        <taxon>Endopterygota</taxon>
        <taxon>Coleoptera</taxon>
        <taxon>Polyphaga</taxon>
        <taxon>Cucujiformia</taxon>
        <taxon>Curculionidae</taxon>
        <taxon>Scolytinae</taxon>
        <taxon>Dendroctonus</taxon>
    </lineage>
</organism>
<sequence length="79" mass="8634">QSLQYGLAGIGNNAPILKLQKESDEREPAEAEVKAVMNICTGCDPEPFDKALVFGWRTVAKKLFSGAFYTPAVPQCKVF</sequence>
<dbReference type="HOGENOM" id="CLU_2612824_0_0_1"/>
<accession>N6TQ86</accession>